<evidence type="ECO:0008006" key="3">
    <source>
        <dbReference type="Google" id="ProtNLM"/>
    </source>
</evidence>
<name>A0A1V4SW65_9CLOT</name>
<organism evidence="1 2">
    <name type="scientific">Clostridium thermobutyricum DSM 4928</name>
    <dbReference type="NCBI Taxonomy" id="1121339"/>
    <lineage>
        <taxon>Bacteria</taxon>
        <taxon>Bacillati</taxon>
        <taxon>Bacillota</taxon>
        <taxon>Clostridia</taxon>
        <taxon>Eubacteriales</taxon>
        <taxon>Clostridiaceae</taxon>
        <taxon>Clostridium</taxon>
    </lineage>
</organism>
<evidence type="ECO:0000313" key="1">
    <source>
        <dbReference type="EMBL" id="OPX48493.1"/>
    </source>
</evidence>
<dbReference type="EMBL" id="LTAY01000031">
    <property type="protein sequence ID" value="OPX48493.1"/>
    <property type="molecule type" value="Genomic_DNA"/>
</dbReference>
<protein>
    <recommendedName>
        <fullName evidence="3">Capsid protein</fullName>
    </recommendedName>
</protein>
<proteinExistence type="predicted"/>
<evidence type="ECO:0000313" key="2">
    <source>
        <dbReference type="Proteomes" id="UP000191448"/>
    </source>
</evidence>
<accession>A0A1V4SW65</accession>
<reference evidence="1 2" key="1">
    <citation type="submission" date="2016-02" db="EMBL/GenBank/DDBJ databases">
        <title>Genome sequence of Clostridium thermobutyricum DSM 4928.</title>
        <authorList>
            <person name="Poehlein A."/>
            <person name="Daniel R."/>
        </authorList>
    </citation>
    <scope>NUCLEOTIDE SEQUENCE [LARGE SCALE GENOMIC DNA]</scope>
    <source>
        <strain evidence="1 2">DSM 4928</strain>
    </source>
</reference>
<gene>
    <name evidence="1" type="ORF">CLTHE_11720</name>
</gene>
<sequence length="321" mass="35248">MANTIQYATILQNNLDKKMVISSVTGWMEANAGQVIYNGGKEVKIPKLSTDGLGNYDRVHGYTNGSINFEYETRSMKCDRGRSFSFDANDVDETNYVLTAGAVMSTFQDEHVVPEVDAYRLSNLAKVAISTDNAVYSASYTKTTALDALKDSITKVRENGFTGKLMIHCTYDFKNLVSKALATQMTTESINVGGINIDVPSVDGCPLITTPSNRMVSGITLNDGKTGGQEAGGFVKESSAIDMNFIIIAQQVPLAVCKTDKIRIFDPETNQDANAWKTDYRKYHDIWVLDNKQNGIFASFKQAKPSQVIASALDNPETKHE</sequence>
<comment type="caution">
    <text evidence="1">The sequence shown here is derived from an EMBL/GenBank/DDBJ whole genome shotgun (WGS) entry which is preliminary data.</text>
</comment>
<dbReference type="Proteomes" id="UP000191448">
    <property type="component" value="Unassembled WGS sequence"/>
</dbReference>
<dbReference type="AlphaFoldDB" id="A0A1V4SW65"/>
<dbReference type="OrthoDB" id="9770443at2"/>
<dbReference type="RefSeq" id="WP_080022427.1">
    <property type="nucleotide sequence ID" value="NZ_LTAY01000031.1"/>
</dbReference>